<reference evidence="1 2" key="1">
    <citation type="submission" date="2023-11" db="EMBL/GenBank/DDBJ databases">
        <title>Halocaridina rubra genome assembly.</title>
        <authorList>
            <person name="Smith C."/>
        </authorList>
    </citation>
    <scope>NUCLEOTIDE SEQUENCE [LARGE SCALE GENOMIC DNA]</scope>
    <source>
        <strain evidence="1">EP-1</strain>
        <tissue evidence="1">Whole</tissue>
    </source>
</reference>
<name>A0AAN8ZSG4_HALRR</name>
<evidence type="ECO:0000313" key="1">
    <source>
        <dbReference type="EMBL" id="KAK7066696.1"/>
    </source>
</evidence>
<dbReference type="Proteomes" id="UP001381693">
    <property type="component" value="Unassembled WGS sequence"/>
</dbReference>
<sequence length="157" mass="18235">MALRRKNNPNYSQYKDSVDMVSRFDQIYRSILLTKFFVRGWGKPENLRRIFAFRKILSNRDRCYQLVDKNHPIVITKEVDCGDHVQLEAEFISPFVSHLPGLLPKESEKVPFQVILPKQWQTPLRPTCLHLAGTGDHADPTFRISWFAVGPGTELPR</sequence>
<dbReference type="PANTHER" id="PTHR13617">
    <property type="entry name" value="PROTEIN ABHD18"/>
    <property type="match status" value="1"/>
</dbReference>
<dbReference type="EMBL" id="JAXCGZ010019060">
    <property type="protein sequence ID" value="KAK7066696.1"/>
    <property type="molecule type" value="Genomic_DNA"/>
</dbReference>
<dbReference type="InterPro" id="IPR019149">
    <property type="entry name" value="ABHD18"/>
</dbReference>
<dbReference type="AlphaFoldDB" id="A0AAN8ZSG4"/>
<proteinExistence type="predicted"/>
<protein>
    <submittedName>
        <fullName evidence="1">Uncharacterized protein</fullName>
    </submittedName>
</protein>
<dbReference type="PANTHER" id="PTHR13617:SF14">
    <property type="entry name" value="PROTEIN ABHD18"/>
    <property type="match status" value="1"/>
</dbReference>
<organism evidence="1 2">
    <name type="scientific">Halocaridina rubra</name>
    <name type="common">Hawaiian red shrimp</name>
    <dbReference type="NCBI Taxonomy" id="373956"/>
    <lineage>
        <taxon>Eukaryota</taxon>
        <taxon>Metazoa</taxon>
        <taxon>Ecdysozoa</taxon>
        <taxon>Arthropoda</taxon>
        <taxon>Crustacea</taxon>
        <taxon>Multicrustacea</taxon>
        <taxon>Malacostraca</taxon>
        <taxon>Eumalacostraca</taxon>
        <taxon>Eucarida</taxon>
        <taxon>Decapoda</taxon>
        <taxon>Pleocyemata</taxon>
        <taxon>Caridea</taxon>
        <taxon>Atyoidea</taxon>
        <taxon>Atyidae</taxon>
        <taxon>Halocaridina</taxon>
    </lineage>
</organism>
<accession>A0AAN8ZSG4</accession>
<dbReference type="Pfam" id="PF09752">
    <property type="entry name" value="ABHD18"/>
    <property type="match status" value="1"/>
</dbReference>
<comment type="caution">
    <text evidence="1">The sequence shown here is derived from an EMBL/GenBank/DDBJ whole genome shotgun (WGS) entry which is preliminary data.</text>
</comment>
<gene>
    <name evidence="1" type="ORF">SK128_016796</name>
</gene>
<keyword evidence="2" id="KW-1185">Reference proteome</keyword>
<evidence type="ECO:0000313" key="2">
    <source>
        <dbReference type="Proteomes" id="UP001381693"/>
    </source>
</evidence>